<reference evidence="1" key="1">
    <citation type="submission" date="2022-10" db="EMBL/GenBank/DDBJ databases">
        <title>Genome Sequence of Xylaria curta.</title>
        <authorList>
            <person name="Buettner E."/>
        </authorList>
    </citation>
    <scope>NUCLEOTIDE SEQUENCE</scope>
    <source>
        <strain evidence="1">Babe10</strain>
    </source>
</reference>
<name>A0ACC1MT26_9PEZI</name>
<sequence length="135" mass="14845">MVMVASETGSGAPRRDIGHMFRTQEDKLREFTVYDTSPLPAPPFPVVPAASILPGADGEAGECVDGKVMEEPEAEDNRYHGEITIGSSSPMVDEEEDDNIWEEQEGPGSQRCQICQHAIPIFAMSAHQRFHAMDE</sequence>
<evidence type="ECO:0000313" key="2">
    <source>
        <dbReference type="Proteomes" id="UP001143856"/>
    </source>
</evidence>
<organism evidence="1 2">
    <name type="scientific">Xylaria curta</name>
    <dbReference type="NCBI Taxonomy" id="42375"/>
    <lineage>
        <taxon>Eukaryota</taxon>
        <taxon>Fungi</taxon>
        <taxon>Dikarya</taxon>
        <taxon>Ascomycota</taxon>
        <taxon>Pezizomycotina</taxon>
        <taxon>Sordariomycetes</taxon>
        <taxon>Xylariomycetidae</taxon>
        <taxon>Xylariales</taxon>
        <taxon>Xylariaceae</taxon>
        <taxon>Xylaria</taxon>
    </lineage>
</organism>
<keyword evidence="2" id="KW-1185">Reference proteome</keyword>
<dbReference type="EMBL" id="JAPDGR010003886">
    <property type="protein sequence ID" value="KAJ2969829.1"/>
    <property type="molecule type" value="Genomic_DNA"/>
</dbReference>
<protein>
    <submittedName>
        <fullName evidence="1">Uncharacterized protein</fullName>
    </submittedName>
</protein>
<comment type="caution">
    <text evidence="1">The sequence shown here is derived from an EMBL/GenBank/DDBJ whole genome shotgun (WGS) entry which is preliminary data.</text>
</comment>
<accession>A0ACC1MT26</accession>
<dbReference type="Proteomes" id="UP001143856">
    <property type="component" value="Unassembled WGS sequence"/>
</dbReference>
<evidence type="ECO:0000313" key="1">
    <source>
        <dbReference type="EMBL" id="KAJ2969829.1"/>
    </source>
</evidence>
<gene>
    <name evidence="1" type="ORF">NUW58_g9882</name>
</gene>
<proteinExistence type="predicted"/>